<evidence type="ECO:0000313" key="1">
    <source>
        <dbReference type="EMBL" id="RKN48716.1"/>
    </source>
</evidence>
<dbReference type="InterPro" id="IPR016084">
    <property type="entry name" value="Haem_Oase-like_multi-hlx"/>
</dbReference>
<name>A0A3A9ZMY5_9ACTN</name>
<sequence>MSNTTDHRYGPAPLVSGRGPVSEALRHALRQAPHELPADLGEHLDPADALTDEDLQLTLFLCYELHYRGLAGVDDEWEWEPSLLALRARAERLFEAAVRELVGPLPAVLPGAVPAALLDVVAADAGPSLAGYLQRRATLAQFREFAAHRSVYHLREADPHTWALPRLGGPAKAALVEIQMDEYGNGRLDRMHAELFRVTLGRLGLDTSYGAHLDVVPAITLATNNLMSLFGLHRRLRGAVLGHLAAYEMTSSLPNRRYGNGLRRLGFDEVATRFYDEHVEADAVHEQIAAYDLCGGLTLVEPALTADVLFGAAAALAVDRLFAAHLLDNWSADRTSLRTPAPAAVLPAASALSAAA</sequence>
<gene>
    <name evidence="1" type="ORF">D7223_11590</name>
</gene>
<reference evidence="1 2" key="1">
    <citation type="journal article" date="2004" name="Syst. Appl. Microbiol.">
        <title>Cryptoendolithic actinomycetes from antarctic sandstone rock samples: Micromonospora endolithica sp. nov. and two isolates related to Micromonospora coerulea Jensen 1932.</title>
        <authorList>
            <person name="Hirsch P."/>
            <person name="Mevs U."/>
            <person name="Kroppenstedt R.M."/>
            <person name="Schumann P."/>
            <person name="Stackebrandt E."/>
        </authorList>
    </citation>
    <scope>NUCLEOTIDE SEQUENCE [LARGE SCALE GENOMIC DNA]</scope>
    <source>
        <strain evidence="1 2">JCM 12677</strain>
    </source>
</reference>
<dbReference type="AlphaFoldDB" id="A0A3A9ZMY5"/>
<dbReference type="SUPFAM" id="SSF48613">
    <property type="entry name" value="Heme oxygenase-like"/>
    <property type="match status" value="1"/>
</dbReference>
<accession>A0A3A9ZMY5</accession>
<dbReference type="Gene3D" id="1.20.910.10">
    <property type="entry name" value="Heme oxygenase-like"/>
    <property type="match status" value="1"/>
</dbReference>
<protein>
    <submittedName>
        <fullName evidence="1">Iron-containing redox enzyme family protein</fullName>
    </submittedName>
</protein>
<organism evidence="1 2">
    <name type="scientific">Micromonospora endolithica</name>
    <dbReference type="NCBI Taxonomy" id="230091"/>
    <lineage>
        <taxon>Bacteria</taxon>
        <taxon>Bacillati</taxon>
        <taxon>Actinomycetota</taxon>
        <taxon>Actinomycetes</taxon>
        <taxon>Micromonosporales</taxon>
        <taxon>Micromonosporaceae</taxon>
        <taxon>Micromonospora</taxon>
    </lineage>
</organism>
<dbReference type="OrthoDB" id="252872at2"/>
<dbReference type="EMBL" id="RBAK01000003">
    <property type="protein sequence ID" value="RKN48716.1"/>
    <property type="molecule type" value="Genomic_DNA"/>
</dbReference>
<comment type="caution">
    <text evidence="1">The sequence shown here is derived from an EMBL/GenBank/DDBJ whole genome shotgun (WGS) entry which is preliminary data.</text>
</comment>
<dbReference type="Pfam" id="PF14518">
    <property type="entry name" value="Haem_oxygenas_2"/>
    <property type="match status" value="1"/>
</dbReference>
<evidence type="ECO:0000313" key="2">
    <source>
        <dbReference type="Proteomes" id="UP000281726"/>
    </source>
</evidence>
<proteinExistence type="predicted"/>
<keyword evidence="2" id="KW-1185">Reference proteome</keyword>
<dbReference type="SMART" id="SM01236">
    <property type="entry name" value="Haem_oxygenase_2"/>
    <property type="match status" value="1"/>
</dbReference>
<dbReference type="Proteomes" id="UP000281726">
    <property type="component" value="Unassembled WGS sequence"/>
</dbReference>